<dbReference type="Proteomes" id="UP000189670">
    <property type="component" value="Unassembled WGS sequence"/>
</dbReference>
<sequence>MEEKMMTDSQYLEILKEKQPFVSSSVSDPKDHIFPDVPSINSDVYHSLINLIRSKSQHPSMPLAAVVLGEAGDGKTHLINRLIRNREKSKQNTYQVAYIQPIEDPDQTYTYLLREIVTNLFVPLDNNRPATIMHGILANLVKPILAEATFNDKNLKKRIHTIIETDPVNIFFDIQLSPTMWTKIENKLKKQFSTLCFSSLIHVLMQLRYSDRLFAIIEWLKCTAIDAVLAKSIHVTPSKLLTIKAQQQAARDMIKDLSVLIGSCHYPLLVCFDRLENLESGDQIRSFGRMVEFLVDDARAMMPVAFCRGDLWTNILKKQLNSHVVGRLESNQFELSGCNSEQSLELIASRLTWAYGHFNHNYYPFPKDKLDNAFRDRLRSPRVVLQKANKMLRDYISFVPRSIIEQLHDQFRNQYQKVLNTFDRFSPERSRIKRALRLFFEIKDFSVDISTGDKYIDFLFSQKIISKKGSVIIDLQHHHKSVGASLKRGVDSIKNNPDACVLYIRDERCLLPAKWKATNAVLDQFKKLGGHFLMLDRNEAAQCYAIALMNYAIKEGDISVETSAFDMEKASIESFLHFLHEYIGHEPFSLFKKIADILQLRKKKVPGGGGGVGGGNGRKKIKLS</sequence>
<comment type="caution">
    <text evidence="1">The sequence shown here is derived from an EMBL/GenBank/DDBJ whole genome shotgun (WGS) entry which is preliminary data.</text>
</comment>
<dbReference type="AlphaFoldDB" id="A0A1V1PBQ1"/>
<organism evidence="1 2">
    <name type="scientific">Candidatus Magnetoglobus multicellularis str. Araruama</name>
    <dbReference type="NCBI Taxonomy" id="890399"/>
    <lineage>
        <taxon>Bacteria</taxon>
        <taxon>Pseudomonadati</taxon>
        <taxon>Thermodesulfobacteriota</taxon>
        <taxon>Desulfobacteria</taxon>
        <taxon>Desulfobacterales</taxon>
        <taxon>Desulfobacteraceae</taxon>
        <taxon>Candidatus Magnetoglobus</taxon>
    </lineage>
</organism>
<evidence type="ECO:0008006" key="3">
    <source>
        <dbReference type="Google" id="ProtNLM"/>
    </source>
</evidence>
<evidence type="ECO:0000313" key="2">
    <source>
        <dbReference type="Proteomes" id="UP000189670"/>
    </source>
</evidence>
<reference evidence="2" key="1">
    <citation type="submission" date="2012-11" db="EMBL/GenBank/DDBJ databases">
        <authorList>
            <person name="Lucero-Rivera Y.E."/>
            <person name="Tovar-Ramirez D."/>
        </authorList>
    </citation>
    <scope>NUCLEOTIDE SEQUENCE [LARGE SCALE GENOMIC DNA]</scope>
    <source>
        <strain evidence="2">Araruama</strain>
    </source>
</reference>
<proteinExistence type="predicted"/>
<dbReference type="EMBL" id="ATBP01000160">
    <property type="protein sequence ID" value="ETR72332.1"/>
    <property type="molecule type" value="Genomic_DNA"/>
</dbReference>
<name>A0A1V1PBQ1_9BACT</name>
<protein>
    <recommendedName>
        <fullName evidence="3">Orc1-like AAA ATPase domain-containing protein</fullName>
    </recommendedName>
</protein>
<evidence type="ECO:0000313" key="1">
    <source>
        <dbReference type="EMBL" id="ETR72332.1"/>
    </source>
</evidence>
<accession>A0A1V1PBQ1</accession>
<dbReference type="Gene3D" id="3.40.50.300">
    <property type="entry name" value="P-loop containing nucleotide triphosphate hydrolases"/>
    <property type="match status" value="1"/>
</dbReference>
<dbReference type="InterPro" id="IPR027417">
    <property type="entry name" value="P-loop_NTPase"/>
</dbReference>
<gene>
    <name evidence="1" type="ORF">OMM_07567</name>
</gene>